<comment type="similarity">
    <text evidence="7">Belongs to the binding-protein-dependent transport system permease family.</text>
</comment>
<proteinExistence type="inferred from homology"/>
<feature type="transmembrane region" description="Helical" evidence="7">
    <location>
        <begin position="184"/>
        <end position="206"/>
    </location>
</feature>
<feature type="transmembrane region" description="Helical" evidence="7">
    <location>
        <begin position="145"/>
        <end position="163"/>
    </location>
</feature>
<feature type="transmembrane region" description="Helical" evidence="7">
    <location>
        <begin position="74"/>
        <end position="97"/>
    </location>
</feature>
<dbReference type="GO" id="GO:0005886">
    <property type="term" value="C:plasma membrane"/>
    <property type="evidence" value="ECO:0007669"/>
    <property type="project" value="UniProtKB-SubCell"/>
</dbReference>
<evidence type="ECO:0000256" key="3">
    <source>
        <dbReference type="ARBA" id="ARBA00022475"/>
    </source>
</evidence>
<dbReference type="EMBL" id="CP015102">
    <property type="protein sequence ID" value="ASJ07302.1"/>
    <property type="molecule type" value="Genomic_DNA"/>
</dbReference>
<gene>
    <name evidence="9" type="ORF">A3L08_08200</name>
</gene>
<organism evidence="9 10">
    <name type="scientific">Thermococcus pacificus</name>
    <dbReference type="NCBI Taxonomy" id="71998"/>
    <lineage>
        <taxon>Archaea</taxon>
        <taxon>Methanobacteriati</taxon>
        <taxon>Methanobacteriota</taxon>
        <taxon>Thermococci</taxon>
        <taxon>Thermococcales</taxon>
        <taxon>Thermococcaceae</taxon>
        <taxon>Thermococcus</taxon>
    </lineage>
</organism>
<dbReference type="AlphaFoldDB" id="A0A218P943"/>
<dbReference type="PROSITE" id="PS50928">
    <property type="entry name" value="ABC_TM1"/>
    <property type="match status" value="1"/>
</dbReference>
<evidence type="ECO:0000256" key="4">
    <source>
        <dbReference type="ARBA" id="ARBA00022692"/>
    </source>
</evidence>
<dbReference type="KEGG" id="tpaf:A3L08_08200"/>
<keyword evidence="4 7" id="KW-0812">Transmembrane</keyword>
<sequence length="278" mass="31879">MYRVRIRTKISIKSLLTHAVLWVFVGIILVPILWTFFTSLKTPVEIARGTVLPEVWRWENYKIAWEQAEFPRKFLNSFIVAITVTLGQIVTSAMAGYALARMEFRGRDLIFNVAIASMLISEQIIIVPLYVMLAKFGWIDSYKGLAIPWFFNGFGVFLFRQFFLTIPKDIEEAAIVDGASRFRILWQIMLPLATPAVLTLFMFTFIAEWNSLFKWLIIVKSPEMRNVQLGLTIFQEQFIAQYNLLTAATILVSLPSVILFLIGQRYYIKGIATTGVKG</sequence>
<dbReference type="Pfam" id="PF00528">
    <property type="entry name" value="BPD_transp_1"/>
    <property type="match status" value="1"/>
</dbReference>
<dbReference type="CDD" id="cd06261">
    <property type="entry name" value="TM_PBP2"/>
    <property type="match status" value="1"/>
</dbReference>
<evidence type="ECO:0000256" key="6">
    <source>
        <dbReference type="ARBA" id="ARBA00023136"/>
    </source>
</evidence>
<keyword evidence="3" id="KW-1003">Cell membrane</keyword>
<protein>
    <submittedName>
        <fullName evidence="9">Sugar ABC transporter permease</fullName>
    </submittedName>
</protein>
<accession>A0A218P943</accession>
<reference evidence="9 10" key="1">
    <citation type="submission" date="2016-04" db="EMBL/GenBank/DDBJ databases">
        <title>Complete genome sequence of Thermococcus pacificus type strain P4.</title>
        <authorList>
            <person name="Oger P.M."/>
        </authorList>
    </citation>
    <scope>NUCLEOTIDE SEQUENCE [LARGE SCALE GENOMIC DNA]</scope>
    <source>
        <strain evidence="9 10">P-4</strain>
    </source>
</reference>
<evidence type="ECO:0000256" key="5">
    <source>
        <dbReference type="ARBA" id="ARBA00022989"/>
    </source>
</evidence>
<feature type="transmembrane region" description="Helical" evidence="7">
    <location>
        <begin position="12"/>
        <end position="34"/>
    </location>
</feature>
<dbReference type="Gene3D" id="1.10.3720.10">
    <property type="entry name" value="MetI-like"/>
    <property type="match status" value="1"/>
</dbReference>
<dbReference type="GeneID" id="33316246"/>
<dbReference type="RefSeq" id="WP_088854548.1">
    <property type="nucleotide sequence ID" value="NZ_CP015102.1"/>
</dbReference>
<feature type="transmembrane region" description="Helical" evidence="7">
    <location>
        <begin position="109"/>
        <end position="133"/>
    </location>
</feature>
<comment type="subcellular location">
    <subcellularLocation>
        <location evidence="1 7">Cell membrane</location>
        <topology evidence="1 7">Multi-pass membrane protein</topology>
    </subcellularLocation>
</comment>
<evidence type="ECO:0000256" key="1">
    <source>
        <dbReference type="ARBA" id="ARBA00004651"/>
    </source>
</evidence>
<dbReference type="InterPro" id="IPR035906">
    <property type="entry name" value="MetI-like_sf"/>
</dbReference>
<feature type="transmembrane region" description="Helical" evidence="7">
    <location>
        <begin position="239"/>
        <end position="262"/>
    </location>
</feature>
<dbReference type="PANTHER" id="PTHR43744">
    <property type="entry name" value="ABC TRANSPORTER PERMEASE PROTEIN MG189-RELATED-RELATED"/>
    <property type="match status" value="1"/>
</dbReference>
<dbReference type="PANTHER" id="PTHR43744:SF12">
    <property type="entry name" value="ABC TRANSPORTER PERMEASE PROTEIN MG189-RELATED"/>
    <property type="match status" value="1"/>
</dbReference>
<dbReference type="InterPro" id="IPR000515">
    <property type="entry name" value="MetI-like"/>
</dbReference>
<evidence type="ECO:0000313" key="10">
    <source>
        <dbReference type="Proteomes" id="UP000197418"/>
    </source>
</evidence>
<evidence type="ECO:0000256" key="7">
    <source>
        <dbReference type="RuleBase" id="RU363032"/>
    </source>
</evidence>
<evidence type="ECO:0000256" key="2">
    <source>
        <dbReference type="ARBA" id="ARBA00022448"/>
    </source>
</evidence>
<keyword evidence="10" id="KW-1185">Reference proteome</keyword>
<dbReference type="SUPFAM" id="SSF161098">
    <property type="entry name" value="MetI-like"/>
    <property type="match status" value="1"/>
</dbReference>
<keyword evidence="5 7" id="KW-1133">Transmembrane helix</keyword>
<evidence type="ECO:0000259" key="8">
    <source>
        <dbReference type="PROSITE" id="PS50928"/>
    </source>
</evidence>
<keyword evidence="2 7" id="KW-0813">Transport</keyword>
<evidence type="ECO:0000313" key="9">
    <source>
        <dbReference type="EMBL" id="ASJ07302.1"/>
    </source>
</evidence>
<dbReference type="GO" id="GO:0055085">
    <property type="term" value="P:transmembrane transport"/>
    <property type="evidence" value="ECO:0007669"/>
    <property type="project" value="InterPro"/>
</dbReference>
<dbReference type="Proteomes" id="UP000197418">
    <property type="component" value="Chromosome"/>
</dbReference>
<dbReference type="OrthoDB" id="97781at2157"/>
<keyword evidence="6 7" id="KW-0472">Membrane</keyword>
<feature type="domain" description="ABC transmembrane type-1" evidence="8">
    <location>
        <begin position="74"/>
        <end position="263"/>
    </location>
</feature>
<name>A0A218P943_9EURY</name>